<evidence type="ECO:0000256" key="1">
    <source>
        <dbReference type="ARBA" id="ARBA00010641"/>
    </source>
</evidence>
<dbReference type="GO" id="GO:0003677">
    <property type="term" value="F:DNA binding"/>
    <property type="evidence" value="ECO:0007669"/>
    <property type="project" value="InterPro"/>
</dbReference>
<reference evidence="8" key="1">
    <citation type="submission" date="2021-01" db="EMBL/GenBank/DDBJ databases">
        <title>Whole genome shotgun sequence of Dactylosporangium siamense NBRC 106093.</title>
        <authorList>
            <person name="Komaki H."/>
            <person name="Tamura T."/>
        </authorList>
    </citation>
    <scope>NUCLEOTIDE SEQUENCE</scope>
    <source>
        <strain evidence="8">NBRC 106093</strain>
    </source>
</reference>
<comment type="caution">
    <text evidence="8">The sequence shown here is derived from an EMBL/GenBank/DDBJ whole genome shotgun (WGS) entry which is preliminary data.</text>
</comment>
<dbReference type="GO" id="GO:0006352">
    <property type="term" value="P:DNA-templated transcription initiation"/>
    <property type="evidence" value="ECO:0007669"/>
    <property type="project" value="InterPro"/>
</dbReference>
<feature type="domain" description="DUF6596" evidence="7">
    <location>
        <begin position="176"/>
        <end position="276"/>
    </location>
</feature>
<evidence type="ECO:0000256" key="2">
    <source>
        <dbReference type="ARBA" id="ARBA00023015"/>
    </source>
</evidence>
<keyword evidence="3" id="KW-0731">Sigma factor</keyword>
<dbReference type="Gene3D" id="1.10.10.10">
    <property type="entry name" value="Winged helix-like DNA-binding domain superfamily/Winged helix DNA-binding domain"/>
    <property type="match status" value="1"/>
</dbReference>
<dbReference type="PANTHER" id="PTHR47756">
    <property type="entry name" value="BLL6612 PROTEIN-RELATED"/>
    <property type="match status" value="1"/>
</dbReference>
<evidence type="ECO:0000256" key="3">
    <source>
        <dbReference type="ARBA" id="ARBA00023082"/>
    </source>
</evidence>
<dbReference type="PANTHER" id="PTHR47756:SF2">
    <property type="entry name" value="BLL6612 PROTEIN"/>
    <property type="match status" value="1"/>
</dbReference>
<evidence type="ECO:0000259" key="6">
    <source>
        <dbReference type="Pfam" id="PF08281"/>
    </source>
</evidence>
<protein>
    <submittedName>
        <fullName evidence="8">RNA polymerase sigma24 factor</fullName>
    </submittedName>
</protein>
<dbReference type="SUPFAM" id="SSF88659">
    <property type="entry name" value="Sigma3 and sigma4 domains of RNA polymerase sigma factors"/>
    <property type="match status" value="1"/>
</dbReference>
<accession>A0A919UE76</accession>
<comment type="similarity">
    <text evidence="1">Belongs to the sigma-70 factor family. ECF subfamily.</text>
</comment>
<dbReference type="InterPro" id="IPR013324">
    <property type="entry name" value="RNA_pol_sigma_r3/r4-like"/>
</dbReference>
<evidence type="ECO:0000313" key="8">
    <source>
        <dbReference type="EMBL" id="GIG48761.1"/>
    </source>
</evidence>
<dbReference type="Pfam" id="PF08281">
    <property type="entry name" value="Sigma70_r4_2"/>
    <property type="match status" value="1"/>
</dbReference>
<dbReference type="InterPro" id="IPR046531">
    <property type="entry name" value="DUF6596"/>
</dbReference>
<dbReference type="GO" id="GO:0016987">
    <property type="term" value="F:sigma factor activity"/>
    <property type="evidence" value="ECO:0007669"/>
    <property type="project" value="UniProtKB-KW"/>
</dbReference>
<name>A0A919UE76_9ACTN</name>
<dbReference type="Proteomes" id="UP000660611">
    <property type="component" value="Unassembled WGS sequence"/>
</dbReference>
<evidence type="ECO:0000259" key="5">
    <source>
        <dbReference type="Pfam" id="PF04542"/>
    </source>
</evidence>
<evidence type="ECO:0000256" key="4">
    <source>
        <dbReference type="ARBA" id="ARBA00023163"/>
    </source>
</evidence>
<feature type="domain" description="RNA polymerase sigma-70 region 2" evidence="5">
    <location>
        <begin position="13"/>
        <end position="76"/>
    </location>
</feature>
<proteinExistence type="inferred from homology"/>
<dbReference type="RefSeq" id="WP_203850464.1">
    <property type="nucleotide sequence ID" value="NZ_BAAAVW010000023.1"/>
</dbReference>
<dbReference type="InterPro" id="IPR007627">
    <property type="entry name" value="RNA_pol_sigma70_r2"/>
</dbReference>
<dbReference type="Pfam" id="PF04542">
    <property type="entry name" value="Sigma70_r2"/>
    <property type="match status" value="1"/>
</dbReference>
<dbReference type="Gene3D" id="1.10.1740.10">
    <property type="match status" value="1"/>
</dbReference>
<dbReference type="InterPro" id="IPR013249">
    <property type="entry name" value="RNA_pol_sigma70_r4_t2"/>
</dbReference>
<dbReference type="InterPro" id="IPR013325">
    <property type="entry name" value="RNA_pol_sigma_r2"/>
</dbReference>
<organism evidence="8 9">
    <name type="scientific">Dactylosporangium siamense</name>
    <dbReference type="NCBI Taxonomy" id="685454"/>
    <lineage>
        <taxon>Bacteria</taxon>
        <taxon>Bacillati</taxon>
        <taxon>Actinomycetota</taxon>
        <taxon>Actinomycetes</taxon>
        <taxon>Micromonosporales</taxon>
        <taxon>Micromonosporaceae</taxon>
        <taxon>Dactylosporangium</taxon>
    </lineage>
</organism>
<keyword evidence="4" id="KW-0804">Transcription</keyword>
<sequence>MADPPVTAEHLRDLVPQVLGALVRRYGHFDTCEDAVQEALLAAATQWPAQGVPEEPRTWLIRVASRRLVDLLRSEQARTRREAAWQPPVPPAVSGWSRDQDDSLTLLFLCCHPALSAPAQLALTLRAVGGLSTAEIGRALLTPEPTVAQRISRAKAKVREAGATFRLPAPEEFDERLDVVLAVLYLIFTEGYVGTTGDTLDRVELSAEAIRLTRLLHARLPGRGDVGGLLALMLLTHARRDARTGPGGALVPLDEQDRTRWDRAAIAEGVTLVTAALRAGPPGFYQLQAAIAAVHAEAPRARDTDWPQILALYRLLGAVTDSPVVTLNRAVAEAMVHGPAAGLAVLDTVAGDPRLARSHRPAAVRAHLLAMSGAHVEAARWFRAAARLTTNRSEQRFLLSRAVDPAATPR</sequence>
<dbReference type="AlphaFoldDB" id="A0A919UE76"/>
<dbReference type="SUPFAM" id="SSF88946">
    <property type="entry name" value="Sigma2 domain of RNA polymerase sigma factors"/>
    <property type="match status" value="1"/>
</dbReference>
<dbReference type="EMBL" id="BONQ01000108">
    <property type="protein sequence ID" value="GIG48761.1"/>
    <property type="molecule type" value="Genomic_DNA"/>
</dbReference>
<dbReference type="Pfam" id="PF20239">
    <property type="entry name" value="DUF6596"/>
    <property type="match status" value="1"/>
</dbReference>
<feature type="domain" description="RNA polymerase sigma factor 70 region 4 type 2" evidence="6">
    <location>
        <begin position="107"/>
        <end position="157"/>
    </location>
</feature>
<evidence type="ECO:0000259" key="7">
    <source>
        <dbReference type="Pfam" id="PF20239"/>
    </source>
</evidence>
<keyword evidence="2" id="KW-0805">Transcription regulation</keyword>
<keyword evidence="9" id="KW-1185">Reference proteome</keyword>
<gene>
    <name evidence="8" type="primary">rpoE_38</name>
    <name evidence="8" type="ORF">Dsi01nite_068020</name>
</gene>
<dbReference type="InterPro" id="IPR036388">
    <property type="entry name" value="WH-like_DNA-bd_sf"/>
</dbReference>
<evidence type="ECO:0000313" key="9">
    <source>
        <dbReference type="Proteomes" id="UP000660611"/>
    </source>
</evidence>